<comment type="catalytic activity">
    <reaction evidence="12">
        <text>N-acetyl-L-glutamate + ATP = N-acetyl-L-glutamyl 5-phosphate + ADP</text>
        <dbReference type="Rhea" id="RHEA:14629"/>
        <dbReference type="ChEBI" id="CHEBI:30616"/>
        <dbReference type="ChEBI" id="CHEBI:44337"/>
        <dbReference type="ChEBI" id="CHEBI:57936"/>
        <dbReference type="ChEBI" id="CHEBI:456216"/>
        <dbReference type="EC" id="2.7.2.8"/>
    </reaction>
</comment>
<dbReference type="RefSeq" id="WP_126802430.1">
    <property type="nucleotide sequence ID" value="NZ_PIPL01000001.1"/>
</dbReference>
<dbReference type="GO" id="GO:0006526">
    <property type="term" value="P:L-arginine biosynthetic process"/>
    <property type="evidence" value="ECO:0007669"/>
    <property type="project" value="UniProtKB-KW"/>
</dbReference>
<keyword evidence="15" id="KW-1185">Reference proteome</keyword>
<gene>
    <name evidence="14" type="primary">argB</name>
    <name evidence="14" type="ORF">CWE09_02690</name>
</gene>
<evidence type="ECO:0000256" key="11">
    <source>
        <dbReference type="ARBA" id="ARBA00030639"/>
    </source>
</evidence>
<sequence length="259" mass="26979">MSIAPVVIKIGGAGLNDSALLERLLLAVKAIKKERSCVLVHGGGSLIDNWLTTWSRPVLKEHGMRITLDEDMPLIAGALSGAINSQLAAAANQAGLRAVGSSLLDANWCALTQDHTRGAVGIPVPENSNPDYLQLLLNNGLTPVISSIGQGDQGQLLNVNADLAAATVAAVLKADLLLLTDVPAIMTADGESLHTINSELAAQLIADNTVHGGMRVKLEAALQAARLSRRTTAVAGWDQPEQLAAVLQGLSYGTRILVS</sequence>
<keyword evidence="9" id="KW-0067">ATP-binding</keyword>
<dbReference type="EMBL" id="PIPL01000001">
    <property type="protein sequence ID" value="RUO25653.1"/>
    <property type="molecule type" value="Genomic_DNA"/>
</dbReference>
<dbReference type="GO" id="GO:0005524">
    <property type="term" value="F:ATP binding"/>
    <property type="evidence" value="ECO:0007669"/>
    <property type="project" value="UniProtKB-KW"/>
</dbReference>
<dbReference type="PANTHER" id="PTHR23342:SF0">
    <property type="entry name" value="N-ACETYLGLUTAMATE SYNTHASE, MITOCHONDRIAL"/>
    <property type="match status" value="1"/>
</dbReference>
<reference evidence="14 15" key="1">
    <citation type="journal article" date="2011" name="Front. Microbiol.">
        <title>Genomic signatures of strain selection and enhancement in Bacillus atrophaeus var. globigii, a historical biowarfare simulant.</title>
        <authorList>
            <person name="Gibbons H.S."/>
            <person name="Broomall S.M."/>
            <person name="McNew L.A."/>
            <person name="Daligault H."/>
            <person name="Chapman C."/>
            <person name="Bruce D."/>
            <person name="Karavis M."/>
            <person name="Krepps M."/>
            <person name="McGregor P.A."/>
            <person name="Hong C."/>
            <person name="Park K.H."/>
            <person name="Akmal A."/>
            <person name="Feldman A."/>
            <person name="Lin J.S."/>
            <person name="Chang W.E."/>
            <person name="Higgs B.W."/>
            <person name="Demirev P."/>
            <person name="Lindquist J."/>
            <person name="Liem A."/>
            <person name="Fochler E."/>
            <person name="Read T.D."/>
            <person name="Tapia R."/>
            <person name="Johnson S."/>
            <person name="Bishop-Lilly K.A."/>
            <person name="Detter C."/>
            <person name="Han C."/>
            <person name="Sozhamannan S."/>
            <person name="Rosenzweig C.N."/>
            <person name="Skowronski E.W."/>
        </authorList>
    </citation>
    <scope>NUCLEOTIDE SEQUENCE [LARGE SCALE GENOMIC DNA]</scope>
    <source>
        <strain evidence="14 15">MLST1</strain>
    </source>
</reference>
<dbReference type="InterPro" id="IPR036393">
    <property type="entry name" value="AceGlu_kinase-like_sf"/>
</dbReference>
<dbReference type="AlphaFoldDB" id="A0A432W6F1"/>
<protein>
    <recommendedName>
        <fullName evidence="3">Acetylglutamate kinase</fullName>
        <ecNumber evidence="2">2.7.2.8</ecNumber>
    </recommendedName>
    <alternativeName>
        <fullName evidence="10">N-acetyl-L-glutamate 5-phosphotransferase</fullName>
    </alternativeName>
    <alternativeName>
        <fullName evidence="11">NAG kinase</fullName>
    </alternativeName>
</protein>
<feature type="domain" description="Aspartate/glutamate/uridylate kinase" evidence="13">
    <location>
        <begin position="6"/>
        <end position="233"/>
    </location>
</feature>
<keyword evidence="6" id="KW-0808">Transferase</keyword>
<evidence type="ECO:0000313" key="15">
    <source>
        <dbReference type="Proteomes" id="UP000288293"/>
    </source>
</evidence>
<dbReference type="PANTHER" id="PTHR23342">
    <property type="entry name" value="N-ACETYLGLUTAMATE SYNTHASE"/>
    <property type="match status" value="1"/>
</dbReference>
<evidence type="ECO:0000256" key="9">
    <source>
        <dbReference type="ARBA" id="ARBA00022840"/>
    </source>
</evidence>
<evidence type="ECO:0000256" key="8">
    <source>
        <dbReference type="ARBA" id="ARBA00022777"/>
    </source>
</evidence>
<comment type="pathway">
    <text evidence="1">Amino-acid biosynthesis; L-arginine biosynthesis; N(2)-acetyl-L-ornithine from L-glutamate: step 2/4.</text>
</comment>
<keyword evidence="4" id="KW-0055">Arginine biosynthesis</keyword>
<evidence type="ECO:0000256" key="7">
    <source>
        <dbReference type="ARBA" id="ARBA00022741"/>
    </source>
</evidence>
<accession>A0A432W6F1</accession>
<dbReference type="Gene3D" id="3.40.1160.10">
    <property type="entry name" value="Acetylglutamate kinase-like"/>
    <property type="match status" value="1"/>
</dbReference>
<evidence type="ECO:0000256" key="5">
    <source>
        <dbReference type="ARBA" id="ARBA00022605"/>
    </source>
</evidence>
<keyword evidence="5" id="KW-0028">Amino-acid biosynthesis</keyword>
<proteinExistence type="predicted"/>
<evidence type="ECO:0000256" key="3">
    <source>
        <dbReference type="ARBA" id="ARBA00021197"/>
    </source>
</evidence>
<evidence type="ECO:0000256" key="12">
    <source>
        <dbReference type="ARBA" id="ARBA00048141"/>
    </source>
</evidence>
<name>A0A432W6F1_9GAMM</name>
<evidence type="ECO:0000256" key="10">
    <source>
        <dbReference type="ARBA" id="ARBA00030178"/>
    </source>
</evidence>
<evidence type="ECO:0000256" key="1">
    <source>
        <dbReference type="ARBA" id="ARBA00004828"/>
    </source>
</evidence>
<evidence type="ECO:0000256" key="4">
    <source>
        <dbReference type="ARBA" id="ARBA00022571"/>
    </source>
</evidence>
<evidence type="ECO:0000313" key="14">
    <source>
        <dbReference type="EMBL" id="RUO25653.1"/>
    </source>
</evidence>
<evidence type="ECO:0000259" key="13">
    <source>
        <dbReference type="Pfam" id="PF00696"/>
    </source>
</evidence>
<dbReference type="Pfam" id="PF00696">
    <property type="entry name" value="AA_kinase"/>
    <property type="match status" value="1"/>
</dbReference>
<evidence type="ECO:0000256" key="2">
    <source>
        <dbReference type="ARBA" id="ARBA00013065"/>
    </source>
</evidence>
<dbReference type="GO" id="GO:0005737">
    <property type="term" value="C:cytoplasm"/>
    <property type="evidence" value="ECO:0007669"/>
    <property type="project" value="InterPro"/>
</dbReference>
<keyword evidence="8 14" id="KW-0418">Kinase</keyword>
<evidence type="ECO:0000256" key="6">
    <source>
        <dbReference type="ARBA" id="ARBA00022679"/>
    </source>
</evidence>
<organism evidence="14 15">
    <name type="scientific">Aliidiomarina minuta</name>
    <dbReference type="NCBI Taxonomy" id="880057"/>
    <lineage>
        <taxon>Bacteria</taxon>
        <taxon>Pseudomonadati</taxon>
        <taxon>Pseudomonadota</taxon>
        <taxon>Gammaproteobacteria</taxon>
        <taxon>Alteromonadales</taxon>
        <taxon>Idiomarinaceae</taxon>
        <taxon>Aliidiomarina</taxon>
    </lineage>
</organism>
<dbReference type="NCBIfam" id="TIGR00761">
    <property type="entry name" value="argB"/>
    <property type="match status" value="1"/>
</dbReference>
<dbReference type="OrthoDB" id="5915023at2"/>
<dbReference type="InterPro" id="IPR001048">
    <property type="entry name" value="Asp/Glu/Uridylate_kinase"/>
</dbReference>
<dbReference type="InterPro" id="IPR004662">
    <property type="entry name" value="AcgluKinase_fam"/>
</dbReference>
<comment type="caution">
    <text evidence="14">The sequence shown here is derived from an EMBL/GenBank/DDBJ whole genome shotgun (WGS) entry which is preliminary data.</text>
</comment>
<dbReference type="SUPFAM" id="SSF53633">
    <property type="entry name" value="Carbamate kinase-like"/>
    <property type="match status" value="1"/>
</dbReference>
<keyword evidence="7" id="KW-0547">Nucleotide-binding</keyword>
<dbReference type="PIRSF" id="PIRSF000728">
    <property type="entry name" value="NAGK"/>
    <property type="match status" value="1"/>
</dbReference>
<dbReference type="GO" id="GO:0003991">
    <property type="term" value="F:acetylglutamate kinase activity"/>
    <property type="evidence" value="ECO:0007669"/>
    <property type="project" value="UniProtKB-EC"/>
</dbReference>
<dbReference type="Proteomes" id="UP000288293">
    <property type="component" value="Unassembled WGS sequence"/>
</dbReference>
<dbReference type="EC" id="2.7.2.8" evidence="2"/>